<dbReference type="Gene3D" id="3.30.1490.20">
    <property type="entry name" value="ATP-grasp fold, A domain"/>
    <property type="match status" value="1"/>
</dbReference>
<feature type="domain" description="ATP-grasp" evidence="6">
    <location>
        <begin position="487"/>
        <end position="523"/>
    </location>
</feature>
<dbReference type="OrthoDB" id="9807426at2"/>
<evidence type="ECO:0000256" key="3">
    <source>
        <dbReference type="ARBA" id="ARBA00022840"/>
    </source>
</evidence>
<dbReference type="RefSeq" id="WP_092162622.1">
    <property type="nucleotide sequence ID" value="NZ_FNGA01000005.1"/>
</dbReference>
<dbReference type="EMBL" id="FNGA01000005">
    <property type="protein sequence ID" value="SDL48239.1"/>
    <property type="molecule type" value="Genomic_DNA"/>
</dbReference>
<keyword evidence="3 5" id="KW-0067">ATP-binding</keyword>
<dbReference type="InterPro" id="IPR032875">
    <property type="entry name" value="Succ_CoA_lig_flav_dom"/>
</dbReference>
<dbReference type="Gene3D" id="3.40.50.261">
    <property type="entry name" value="Succinyl-CoA synthetase domains"/>
    <property type="match status" value="2"/>
</dbReference>
<dbReference type="Pfam" id="PF13380">
    <property type="entry name" value="CoA_binding_2"/>
    <property type="match status" value="1"/>
</dbReference>
<keyword evidence="7" id="KW-0808">Transferase</keyword>
<dbReference type="GO" id="GO:0016740">
    <property type="term" value="F:transferase activity"/>
    <property type="evidence" value="ECO:0007669"/>
    <property type="project" value="UniProtKB-KW"/>
</dbReference>
<dbReference type="InterPro" id="IPR051538">
    <property type="entry name" value="Acyl-CoA_Synth/Transferase"/>
</dbReference>
<reference evidence="8" key="1">
    <citation type="submission" date="2016-10" db="EMBL/GenBank/DDBJ databases">
        <authorList>
            <person name="Varghese N."/>
            <person name="Submissions S."/>
        </authorList>
    </citation>
    <scope>NUCLEOTIDE SEQUENCE [LARGE SCALE GENOMIC DNA]</scope>
    <source>
        <strain evidence="8">DSM 16995</strain>
    </source>
</reference>
<dbReference type="PANTHER" id="PTHR43334:SF1">
    <property type="entry name" value="3-HYDROXYPROPIONATE--COA LIGASE [ADP-FORMING]"/>
    <property type="match status" value="1"/>
</dbReference>
<accession>A0A1G9KF21</accession>
<dbReference type="InterPro" id="IPR016102">
    <property type="entry name" value="Succinyl-CoA_synth-like"/>
</dbReference>
<dbReference type="Pfam" id="PF13607">
    <property type="entry name" value="Succ_CoA_lig"/>
    <property type="match status" value="1"/>
</dbReference>
<dbReference type="SMART" id="SM00881">
    <property type="entry name" value="CoA_binding"/>
    <property type="match status" value="1"/>
</dbReference>
<dbReference type="AlphaFoldDB" id="A0A1G9KF21"/>
<dbReference type="Proteomes" id="UP000199053">
    <property type="component" value="Unassembled WGS sequence"/>
</dbReference>
<name>A0A1G9KF21_9BACT</name>
<dbReference type="InterPro" id="IPR013815">
    <property type="entry name" value="ATP_grasp_subdomain_1"/>
</dbReference>
<keyword evidence="2 5" id="KW-0547">Nucleotide-binding</keyword>
<keyword evidence="1" id="KW-0436">Ligase</keyword>
<sequence length="715" mass="76334">MDSLFTPSSIAVVGASAVSGKIGNTILTNLQNAGYKGELCPVNPRGGTICDLKAFKSASEIGHPVDLAVIAVPRDSVLGVLKDLIETGVRSVAIISAGFSEVGREGWLLEKQITELAEKNGISLLGPNCLGLINSSGGVNASFATGNPLPGTTAFFSQSGALCVAILDWALEAGVGFSKFVSLGNKAVINEASIIEYLGNDPETKVILGYVENIADGRNFMEQAVKVSMKKPIIMMKAGITAAGARAASSHTGAIAGSDQACDAAFRQSGIIRVDRLEELFNLAKAFSCQELPFGPNLGIVTNAGGPGILAADACGEYGLRMPSFSSPTIAELQPMLPGYASIYNPVDLLRGADADRYRKAIKVVGHDPVINSVLVIIAPSENMNLKEVAETVATCASEICKPVFCCLMGRKNSEEARSVFAAAGVPVYDFPKQAVRAMDSMYRYAVWKGRASRTFEIPDRDYEAAREVVDSALSSGRSELVEFQARDIVTAYGLPTPESDLARSGDEAALLAERLGFPVVLKIASPDISHKSDVNGVWLNLKTAEEVRNAFWQITAQAQRLKPSAYIAGCLVQQMASKDAREVIIGFRRDDQFGPLLMFGLGGVYVEILKDISFRLAPLSVEDAGDMVREIRSYMLLKGVRGSEPADFDAITDVLIRMSCLADDFPEIYEAEFNPVLVSSDEALVADARMTIVELPSAGKESDLIIDEDLSKEA</sequence>
<evidence type="ECO:0000256" key="1">
    <source>
        <dbReference type="ARBA" id="ARBA00022598"/>
    </source>
</evidence>
<dbReference type="SUPFAM" id="SSF56059">
    <property type="entry name" value="Glutathione synthetase ATP-binding domain-like"/>
    <property type="match status" value="1"/>
</dbReference>
<dbReference type="Gene3D" id="3.40.50.720">
    <property type="entry name" value="NAD(P)-binding Rossmann-like Domain"/>
    <property type="match status" value="1"/>
</dbReference>
<dbReference type="GO" id="GO:0046872">
    <property type="term" value="F:metal ion binding"/>
    <property type="evidence" value="ECO:0007669"/>
    <property type="project" value="InterPro"/>
</dbReference>
<dbReference type="FunFam" id="3.30.1490.20:FF:000020">
    <property type="entry name" value="Protein lysine acetyltransferase"/>
    <property type="match status" value="1"/>
</dbReference>
<dbReference type="InterPro" id="IPR043938">
    <property type="entry name" value="Ligase_CoA_dom"/>
</dbReference>
<gene>
    <name evidence="7" type="ORF">SAMN05660337_3055</name>
</gene>
<evidence type="ECO:0000256" key="2">
    <source>
        <dbReference type="ARBA" id="ARBA00022741"/>
    </source>
</evidence>
<evidence type="ECO:0000256" key="5">
    <source>
        <dbReference type="PROSITE-ProRule" id="PRU00409"/>
    </source>
</evidence>
<dbReference type="STRING" id="246191.SAMN05660337_3055"/>
<protein>
    <submittedName>
        <fullName evidence="7">Acetyltransferase</fullName>
    </submittedName>
</protein>
<dbReference type="Pfam" id="PF13549">
    <property type="entry name" value="ATP-grasp_5"/>
    <property type="match status" value="1"/>
</dbReference>
<dbReference type="GO" id="GO:0005524">
    <property type="term" value="F:ATP binding"/>
    <property type="evidence" value="ECO:0007669"/>
    <property type="project" value="UniProtKB-UniRule"/>
</dbReference>
<comment type="similarity">
    <text evidence="4">In the N-terminal section; belongs to the acetate CoA ligase alpha subunit family.</text>
</comment>
<dbReference type="GO" id="GO:0043758">
    <property type="term" value="F:acetate-CoA ligase (ADP-forming) activity"/>
    <property type="evidence" value="ECO:0007669"/>
    <property type="project" value="InterPro"/>
</dbReference>
<dbReference type="Gene3D" id="3.30.470.20">
    <property type="entry name" value="ATP-grasp fold, B domain"/>
    <property type="match status" value="1"/>
</dbReference>
<dbReference type="Pfam" id="PF19045">
    <property type="entry name" value="Ligase_CoA_2"/>
    <property type="match status" value="1"/>
</dbReference>
<evidence type="ECO:0000313" key="7">
    <source>
        <dbReference type="EMBL" id="SDL48239.1"/>
    </source>
</evidence>
<dbReference type="InterPro" id="IPR003781">
    <property type="entry name" value="CoA-bd"/>
</dbReference>
<dbReference type="SUPFAM" id="SSF52210">
    <property type="entry name" value="Succinyl-CoA synthetase domains"/>
    <property type="match status" value="2"/>
</dbReference>
<dbReference type="SUPFAM" id="SSF51735">
    <property type="entry name" value="NAD(P)-binding Rossmann-fold domains"/>
    <property type="match status" value="1"/>
</dbReference>
<proteinExistence type="inferred from homology"/>
<organism evidence="7 8">
    <name type="scientific">Maridesulfovibrio ferrireducens</name>
    <dbReference type="NCBI Taxonomy" id="246191"/>
    <lineage>
        <taxon>Bacteria</taxon>
        <taxon>Pseudomonadati</taxon>
        <taxon>Thermodesulfobacteriota</taxon>
        <taxon>Desulfovibrionia</taxon>
        <taxon>Desulfovibrionales</taxon>
        <taxon>Desulfovibrionaceae</taxon>
        <taxon>Maridesulfovibrio</taxon>
    </lineage>
</organism>
<keyword evidence="8" id="KW-1185">Reference proteome</keyword>
<dbReference type="PROSITE" id="PS50975">
    <property type="entry name" value="ATP_GRASP"/>
    <property type="match status" value="1"/>
</dbReference>
<evidence type="ECO:0000313" key="8">
    <source>
        <dbReference type="Proteomes" id="UP000199053"/>
    </source>
</evidence>
<dbReference type="InterPro" id="IPR011761">
    <property type="entry name" value="ATP-grasp"/>
</dbReference>
<evidence type="ECO:0000259" key="6">
    <source>
        <dbReference type="PROSITE" id="PS50975"/>
    </source>
</evidence>
<dbReference type="InterPro" id="IPR036291">
    <property type="entry name" value="NAD(P)-bd_dom_sf"/>
</dbReference>
<dbReference type="PANTHER" id="PTHR43334">
    <property type="entry name" value="ACETATE--COA LIGASE [ADP-FORMING]"/>
    <property type="match status" value="1"/>
</dbReference>
<evidence type="ECO:0000256" key="4">
    <source>
        <dbReference type="ARBA" id="ARBA00060888"/>
    </source>
</evidence>